<comment type="caution">
    <text evidence="2">The sequence shown here is derived from an EMBL/GenBank/DDBJ whole genome shotgun (WGS) entry which is preliminary data.</text>
</comment>
<protein>
    <recommendedName>
        <fullName evidence="3">Protein-tyrosine-phosphatase</fullName>
    </recommendedName>
</protein>
<dbReference type="InterPro" id="IPR032466">
    <property type="entry name" value="Metal_Hydrolase"/>
</dbReference>
<evidence type="ECO:0000313" key="2">
    <source>
        <dbReference type="EMBL" id="GAH02915.1"/>
    </source>
</evidence>
<evidence type="ECO:0008006" key="3">
    <source>
        <dbReference type="Google" id="ProtNLM"/>
    </source>
</evidence>
<keyword evidence="1" id="KW-0378">Hydrolase</keyword>
<dbReference type="GO" id="GO:0004725">
    <property type="term" value="F:protein tyrosine phosphatase activity"/>
    <property type="evidence" value="ECO:0007669"/>
    <property type="project" value="InterPro"/>
</dbReference>
<dbReference type="PANTHER" id="PTHR39181">
    <property type="entry name" value="TYROSINE-PROTEIN PHOSPHATASE YWQE"/>
    <property type="match status" value="1"/>
</dbReference>
<evidence type="ECO:0000256" key="1">
    <source>
        <dbReference type="ARBA" id="ARBA00022801"/>
    </source>
</evidence>
<sequence length="268" mass="29707">LIGTQNSHPKWRRWQPFTDIHCHCLPGLDDGRETMAEALALCGKLVTEGIATVVATPHQLGRFDGCNEAAKVRNATSELNGQLQKAGIRLTVLPGGDVRVDERVCRLLQADRILTLADKGKYILLELPHEIFIDIEPLLTELAGLKVRAIISHPERHNALDSQLRIVLKWLDVGAHLQITASSLLGYWGAEAHRAAWNFLNSGWATLVATDAHDIDGRRPRMRAAFGRISKRLGEDVARLVCIENPSRVVNGQDILPISVRDQQEVGR</sequence>
<dbReference type="SUPFAM" id="SSF51556">
    <property type="entry name" value="Metallo-dependent hydrolases"/>
    <property type="match status" value="1"/>
</dbReference>
<dbReference type="PANTHER" id="PTHR39181:SF1">
    <property type="entry name" value="TYROSINE-PROTEIN PHOSPHATASE YWQE"/>
    <property type="match status" value="1"/>
</dbReference>
<dbReference type="Gene3D" id="3.20.20.140">
    <property type="entry name" value="Metal-dependent hydrolases"/>
    <property type="match status" value="1"/>
</dbReference>
<dbReference type="GO" id="GO:0030145">
    <property type="term" value="F:manganese ion binding"/>
    <property type="evidence" value="ECO:0007669"/>
    <property type="project" value="InterPro"/>
</dbReference>
<organism evidence="2">
    <name type="scientific">marine sediment metagenome</name>
    <dbReference type="NCBI Taxonomy" id="412755"/>
    <lineage>
        <taxon>unclassified sequences</taxon>
        <taxon>metagenomes</taxon>
        <taxon>ecological metagenomes</taxon>
    </lineage>
</organism>
<feature type="non-terminal residue" evidence="2">
    <location>
        <position position="1"/>
    </location>
</feature>
<dbReference type="InterPro" id="IPR016667">
    <property type="entry name" value="Caps_polysacc_synth_CpsB/CapC"/>
</dbReference>
<reference evidence="2" key="1">
    <citation type="journal article" date="2014" name="Front. Microbiol.">
        <title>High frequency of phylogenetically diverse reductive dehalogenase-homologous genes in deep subseafloor sedimentary metagenomes.</title>
        <authorList>
            <person name="Kawai M."/>
            <person name="Futagami T."/>
            <person name="Toyoda A."/>
            <person name="Takaki Y."/>
            <person name="Nishi S."/>
            <person name="Hori S."/>
            <person name="Arai W."/>
            <person name="Tsubouchi T."/>
            <person name="Morono Y."/>
            <person name="Uchiyama I."/>
            <person name="Ito T."/>
            <person name="Fujiyama A."/>
            <person name="Inagaki F."/>
            <person name="Takami H."/>
        </authorList>
    </citation>
    <scope>NUCLEOTIDE SEQUENCE</scope>
    <source>
        <strain evidence="2">Expedition CK06-06</strain>
    </source>
</reference>
<dbReference type="EMBL" id="BART01026946">
    <property type="protein sequence ID" value="GAH02915.1"/>
    <property type="molecule type" value="Genomic_DNA"/>
</dbReference>
<gene>
    <name evidence="2" type="ORF">S01H4_47901</name>
</gene>
<name>X1D3T4_9ZZZZ</name>
<accession>X1D3T4</accession>
<proteinExistence type="predicted"/>
<dbReference type="PIRSF" id="PIRSF016557">
    <property type="entry name" value="Caps_synth_CpsB"/>
    <property type="match status" value="1"/>
</dbReference>
<dbReference type="AlphaFoldDB" id="X1D3T4"/>
<dbReference type="Pfam" id="PF19567">
    <property type="entry name" value="CpsB_CapC"/>
    <property type="match status" value="1"/>
</dbReference>